<evidence type="ECO:0000259" key="1">
    <source>
        <dbReference type="Pfam" id="PF00534"/>
    </source>
</evidence>
<dbReference type="GO" id="GO:0016757">
    <property type="term" value="F:glycosyltransferase activity"/>
    <property type="evidence" value="ECO:0007669"/>
    <property type="project" value="InterPro"/>
</dbReference>
<dbReference type="PANTHER" id="PTHR12526:SF631">
    <property type="entry name" value="BLL6306 PROTEIN"/>
    <property type="match status" value="1"/>
</dbReference>
<dbReference type="PANTHER" id="PTHR12526">
    <property type="entry name" value="GLYCOSYLTRANSFERASE"/>
    <property type="match status" value="1"/>
</dbReference>
<dbReference type="Pfam" id="PF13579">
    <property type="entry name" value="Glyco_trans_4_4"/>
    <property type="match status" value="1"/>
</dbReference>
<evidence type="ECO:0000313" key="3">
    <source>
        <dbReference type="EMBL" id="TYL92027.1"/>
    </source>
</evidence>
<keyword evidence="4" id="KW-1185">Reference proteome</keyword>
<proteinExistence type="predicted"/>
<dbReference type="CDD" id="cd03801">
    <property type="entry name" value="GT4_PimA-like"/>
    <property type="match status" value="1"/>
</dbReference>
<dbReference type="EMBL" id="VSSS01000041">
    <property type="protein sequence ID" value="TYL92027.1"/>
    <property type="molecule type" value="Genomic_DNA"/>
</dbReference>
<reference evidence="3 4" key="1">
    <citation type="submission" date="2019-08" db="EMBL/GenBank/DDBJ databases">
        <title>Bradyrhizobium hipponensis sp. nov., a rhizobium isolated from a Lupinus angustifolius root nodule in Tunisia.</title>
        <authorList>
            <person name="Off K."/>
            <person name="Rejili M."/>
            <person name="Mars M."/>
            <person name="Brachmann A."/>
            <person name="Marin M."/>
        </authorList>
    </citation>
    <scope>NUCLEOTIDE SEQUENCE [LARGE SCALE GENOMIC DNA]</scope>
    <source>
        <strain evidence="3 4">CTAW71</strain>
    </source>
</reference>
<dbReference type="Gene3D" id="3.40.50.2000">
    <property type="entry name" value="Glycogen Phosphorylase B"/>
    <property type="match status" value="2"/>
</dbReference>
<dbReference type="Pfam" id="PF00534">
    <property type="entry name" value="Glycos_transf_1"/>
    <property type="match status" value="1"/>
</dbReference>
<sequence>MVSARPLKVLIATPFGARQRGGIDRLTDLIVARIEQAHSARVQASRLVTRGPGPRAFAPFVFSWALVRFWLARKRGNVDLLHINVAADGSAIRKALLARFARRLGVPYVVHLHGSRFQEFWPAASPRVRAWIDPLFSESEAVIVLGNVWSKLVQTHVPQAEDRIVILPNATAPADLKRQPALEGPVRISFLGELGRRKGTPQLVEALGQLDRGLNWVATIAGNGQIQETRARAEELGIGHRVKVPGWLDARATNEVLQGSDIFVLPSFAENLPMSILEAFAYGVAVIATPVGAIADVISDGTNGLLVPTGNVDALASALRRLIVDGQFRDSLGAAAKNEHASKYEIGAYVTRMIEIWRGAAVR</sequence>
<gene>
    <name evidence="3" type="ORF">FXB40_26645</name>
</gene>
<name>A0A5D3KBQ0_9BRAD</name>
<dbReference type="SUPFAM" id="SSF53756">
    <property type="entry name" value="UDP-Glycosyltransferase/glycogen phosphorylase"/>
    <property type="match status" value="1"/>
</dbReference>
<feature type="domain" description="Glycosyl transferase family 1" evidence="1">
    <location>
        <begin position="181"/>
        <end position="338"/>
    </location>
</feature>
<dbReference type="Proteomes" id="UP000324758">
    <property type="component" value="Unassembled WGS sequence"/>
</dbReference>
<accession>A0A5D3KBQ0</accession>
<dbReference type="OrthoDB" id="9783380at2"/>
<dbReference type="RefSeq" id="WP_148775100.1">
    <property type="nucleotide sequence ID" value="NZ_VSSS01000041.1"/>
</dbReference>
<protein>
    <submittedName>
        <fullName evidence="3">Glycosyltransferase family 4 protein</fullName>
    </submittedName>
</protein>
<dbReference type="InterPro" id="IPR028098">
    <property type="entry name" value="Glyco_trans_4-like_N"/>
</dbReference>
<dbReference type="AlphaFoldDB" id="A0A5D3KBQ0"/>
<feature type="domain" description="Glycosyltransferase subfamily 4-like N-terminal" evidence="2">
    <location>
        <begin position="39"/>
        <end position="169"/>
    </location>
</feature>
<evidence type="ECO:0000313" key="4">
    <source>
        <dbReference type="Proteomes" id="UP000324758"/>
    </source>
</evidence>
<organism evidence="3 4">
    <name type="scientific">Bradyrhizobium rifense</name>
    <dbReference type="NCBI Taxonomy" id="515499"/>
    <lineage>
        <taxon>Bacteria</taxon>
        <taxon>Pseudomonadati</taxon>
        <taxon>Pseudomonadota</taxon>
        <taxon>Alphaproteobacteria</taxon>
        <taxon>Hyphomicrobiales</taxon>
        <taxon>Nitrobacteraceae</taxon>
        <taxon>Bradyrhizobium</taxon>
    </lineage>
</organism>
<comment type="caution">
    <text evidence="3">The sequence shown here is derived from an EMBL/GenBank/DDBJ whole genome shotgun (WGS) entry which is preliminary data.</text>
</comment>
<keyword evidence="3" id="KW-0808">Transferase</keyword>
<evidence type="ECO:0000259" key="2">
    <source>
        <dbReference type="Pfam" id="PF13579"/>
    </source>
</evidence>
<dbReference type="InterPro" id="IPR001296">
    <property type="entry name" value="Glyco_trans_1"/>
</dbReference>